<dbReference type="Proteomes" id="UP001195965">
    <property type="component" value="Chromosome"/>
</dbReference>
<accession>A0ACD5HCY4</accession>
<evidence type="ECO:0000313" key="1">
    <source>
        <dbReference type="EMBL" id="XRI72867.1"/>
    </source>
</evidence>
<keyword evidence="2" id="KW-1185">Reference proteome</keyword>
<protein>
    <submittedName>
        <fullName evidence="1">Uncharacterized protein</fullName>
    </submittedName>
</protein>
<reference evidence="1 2" key="1">
    <citation type="journal article" date="2021" name="ISME J.">
        <title>Genomic evolution of the class Acidithiobacillia: deep-branching Proteobacteria living in extreme acidic conditions.</title>
        <authorList>
            <person name="Moya-Beltran A."/>
            <person name="Beard S."/>
            <person name="Rojas-Villalobos C."/>
            <person name="Issotta F."/>
            <person name="Gallardo Y."/>
            <person name="Ulloa R."/>
            <person name="Giaveno A."/>
            <person name="Degli Esposti M."/>
            <person name="Johnson D.B."/>
            <person name="Quatrini R."/>
        </authorList>
    </citation>
    <scope>NUCLEOTIDE SEQUENCE [LARGE SCALE GENOMIC DNA]</scope>
    <source>
        <strain evidence="1 2">GG1-14</strain>
    </source>
</reference>
<dbReference type="EMBL" id="CP127526">
    <property type="protein sequence ID" value="XRI72867.1"/>
    <property type="molecule type" value="Genomic_DNA"/>
</dbReference>
<organism evidence="1 2">
    <name type="scientific">Acidithiobacillus montserratensis</name>
    <dbReference type="NCBI Taxonomy" id="2729135"/>
    <lineage>
        <taxon>Bacteria</taxon>
        <taxon>Pseudomonadati</taxon>
        <taxon>Pseudomonadota</taxon>
        <taxon>Acidithiobacillia</taxon>
        <taxon>Acidithiobacillales</taxon>
        <taxon>Acidithiobacillaceae</taxon>
        <taxon>Acidithiobacillus</taxon>
    </lineage>
</organism>
<name>A0ACD5HCY4_9PROT</name>
<evidence type="ECO:0000313" key="2">
    <source>
        <dbReference type="Proteomes" id="UP001195965"/>
    </source>
</evidence>
<sequence length="48" mass="5043">MPSHPNAALLNEAHHPFPELLIPQGGPGDAEISDGTVDKRGGREAQTI</sequence>
<gene>
    <name evidence="1" type="ORF">HHS34_010485</name>
</gene>
<proteinExistence type="predicted"/>